<sequence>MGLTRILEQPYQNLKIAKNVILRVNFKGEYLSAHKELEGTQTIKIKSLRVSFPMHLVSPHSNLIFETKCWDLSLNPLQKFHQDPQPNSRISSSNSGFKIQSQAILHSNLHQEFSKVEDLAQLHLTEDMTLDRNEWRPRIKVEVFHIFI</sequence>
<reference evidence="1 2" key="1">
    <citation type="submission" date="2020-09" db="EMBL/GenBank/DDBJ databases">
        <title>De no assembly of potato wild relative species, Solanum commersonii.</title>
        <authorList>
            <person name="Cho K."/>
        </authorList>
    </citation>
    <scope>NUCLEOTIDE SEQUENCE [LARGE SCALE GENOMIC DNA]</scope>
    <source>
        <strain evidence="1">LZ3.2</strain>
        <tissue evidence="1">Leaf</tissue>
    </source>
</reference>
<evidence type="ECO:0000313" key="2">
    <source>
        <dbReference type="Proteomes" id="UP000824120"/>
    </source>
</evidence>
<evidence type="ECO:0000313" key="1">
    <source>
        <dbReference type="EMBL" id="KAG5616962.1"/>
    </source>
</evidence>
<dbReference type="AlphaFoldDB" id="A0A9J5ZYA1"/>
<comment type="caution">
    <text evidence="1">The sequence shown here is derived from an EMBL/GenBank/DDBJ whole genome shotgun (WGS) entry which is preliminary data.</text>
</comment>
<organism evidence="1 2">
    <name type="scientific">Solanum commersonii</name>
    <name type="common">Commerson's wild potato</name>
    <name type="synonym">Commerson's nightshade</name>
    <dbReference type="NCBI Taxonomy" id="4109"/>
    <lineage>
        <taxon>Eukaryota</taxon>
        <taxon>Viridiplantae</taxon>
        <taxon>Streptophyta</taxon>
        <taxon>Embryophyta</taxon>
        <taxon>Tracheophyta</taxon>
        <taxon>Spermatophyta</taxon>
        <taxon>Magnoliopsida</taxon>
        <taxon>eudicotyledons</taxon>
        <taxon>Gunneridae</taxon>
        <taxon>Pentapetalae</taxon>
        <taxon>asterids</taxon>
        <taxon>lamiids</taxon>
        <taxon>Solanales</taxon>
        <taxon>Solanaceae</taxon>
        <taxon>Solanoideae</taxon>
        <taxon>Solaneae</taxon>
        <taxon>Solanum</taxon>
    </lineage>
</organism>
<protein>
    <submittedName>
        <fullName evidence="1">Uncharacterized protein</fullName>
    </submittedName>
</protein>
<gene>
    <name evidence="1" type="ORF">H5410_016786</name>
</gene>
<accession>A0A9J5ZYA1</accession>
<dbReference type="Proteomes" id="UP000824120">
    <property type="component" value="Chromosome 3"/>
</dbReference>
<dbReference type="EMBL" id="JACXVP010000003">
    <property type="protein sequence ID" value="KAG5616962.1"/>
    <property type="molecule type" value="Genomic_DNA"/>
</dbReference>
<name>A0A9J5ZYA1_SOLCO</name>
<proteinExistence type="predicted"/>
<keyword evidence="2" id="KW-1185">Reference proteome</keyword>